<dbReference type="PIRSF" id="PIRSF017082">
    <property type="entry name" value="YflP"/>
    <property type="match status" value="1"/>
</dbReference>
<dbReference type="Proteomes" id="UP000317078">
    <property type="component" value="Unassembled WGS sequence"/>
</dbReference>
<dbReference type="InterPro" id="IPR042100">
    <property type="entry name" value="Bug_dom1"/>
</dbReference>
<dbReference type="PANTHER" id="PTHR42928">
    <property type="entry name" value="TRICARBOXYLATE-BINDING PROTEIN"/>
    <property type="match status" value="1"/>
</dbReference>
<reference evidence="2 3" key="1">
    <citation type="journal article" date="2019" name="Environ. Microbiol.">
        <title>Species interactions and distinct microbial communities in high Arctic permafrost affected cryosols are associated with the CH4 and CO2 gas fluxes.</title>
        <authorList>
            <person name="Altshuler I."/>
            <person name="Hamel J."/>
            <person name="Turney S."/>
            <person name="Magnuson E."/>
            <person name="Levesque R."/>
            <person name="Greer C."/>
            <person name="Whyte L.G."/>
        </authorList>
    </citation>
    <scope>NUCLEOTIDE SEQUENCE [LARGE SCALE GENOMIC DNA]</scope>
    <source>
        <strain evidence="2 3">S9.3B</strain>
    </source>
</reference>
<organism evidence="2 3">
    <name type="scientific">Muricoccus nepalensis</name>
    <dbReference type="NCBI Taxonomy" id="1854500"/>
    <lineage>
        <taxon>Bacteria</taxon>
        <taxon>Pseudomonadati</taxon>
        <taxon>Pseudomonadota</taxon>
        <taxon>Alphaproteobacteria</taxon>
        <taxon>Acetobacterales</taxon>
        <taxon>Roseomonadaceae</taxon>
        <taxon>Muricoccus</taxon>
    </lineage>
</organism>
<name>A0A502F8S3_9PROT</name>
<accession>A0A502F8S3</accession>
<dbReference type="EMBL" id="RCZP01000044">
    <property type="protein sequence ID" value="TPG45759.1"/>
    <property type="molecule type" value="Genomic_DNA"/>
</dbReference>
<dbReference type="Gene3D" id="3.40.190.10">
    <property type="entry name" value="Periplasmic binding protein-like II"/>
    <property type="match status" value="1"/>
</dbReference>
<dbReference type="SUPFAM" id="SSF53850">
    <property type="entry name" value="Periplasmic binding protein-like II"/>
    <property type="match status" value="1"/>
</dbReference>
<dbReference type="PANTHER" id="PTHR42928:SF5">
    <property type="entry name" value="BLR1237 PROTEIN"/>
    <property type="match status" value="1"/>
</dbReference>
<dbReference type="AlphaFoldDB" id="A0A502F8S3"/>
<dbReference type="Pfam" id="PF03401">
    <property type="entry name" value="TctC"/>
    <property type="match status" value="1"/>
</dbReference>
<evidence type="ECO:0000313" key="2">
    <source>
        <dbReference type="EMBL" id="TPG45759.1"/>
    </source>
</evidence>
<comment type="caution">
    <text evidence="2">The sequence shown here is derived from an EMBL/GenBank/DDBJ whole genome shotgun (WGS) entry which is preliminary data.</text>
</comment>
<evidence type="ECO:0000256" key="1">
    <source>
        <dbReference type="ARBA" id="ARBA00006987"/>
    </source>
</evidence>
<dbReference type="InterPro" id="IPR005064">
    <property type="entry name" value="BUG"/>
</dbReference>
<sequence length="334" mass="34669">MRTDGPDTAPGAAIPRRLALTGALAGLLPAAARAQGAAGGRPITIIVPYTPGAPPDSVARVVGEGMARQLGRPVVVENRPGASGNIGTEAVARAAPDGNTLLVQATTLAMNVSLFRNVPYDPVASFTPIATLMENEGTLVLNAAVGGRSLEEFLSRVRARPGALNYASPGVGTPHHLAMEMFRRQARLDLNHVPYRGLAGAVTDLMAGHVAGMFIHTPPAVELQKDERVKVVAVTGPSRLPYLPGVPTLQEQTGADVPMRSWYALFAPAGLAPDTTARLNAAANAVLANADAVRTLAAQGYDMVGGSPEDLRKRVAEAVPQWAAIVREAGISAE</sequence>
<keyword evidence="3" id="KW-1185">Reference proteome</keyword>
<dbReference type="OrthoDB" id="7251834at2"/>
<evidence type="ECO:0000313" key="3">
    <source>
        <dbReference type="Proteomes" id="UP000317078"/>
    </source>
</evidence>
<proteinExistence type="inferred from homology"/>
<dbReference type="Gene3D" id="3.40.190.150">
    <property type="entry name" value="Bordetella uptake gene, domain 1"/>
    <property type="match status" value="1"/>
</dbReference>
<protein>
    <submittedName>
        <fullName evidence="2">Tripartite tricarboxylate transporter substrate binding protein</fullName>
    </submittedName>
</protein>
<gene>
    <name evidence="2" type="ORF">EAH89_25695</name>
</gene>
<comment type="similarity">
    <text evidence="1">Belongs to the UPF0065 (bug) family.</text>
</comment>
<dbReference type="RefSeq" id="WP_140886582.1">
    <property type="nucleotide sequence ID" value="NZ_RCZP01000044.1"/>
</dbReference>